<evidence type="ECO:0000256" key="11">
    <source>
        <dbReference type="ARBA" id="ARBA00023211"/>
    </source>
</evidence>
<comment type="function">
    <text evidence="12">In the presence of manganese, represses expression of mntH and mntS. Up-regulates expression of mntP.</text>
</comment>
<dbReference type="InterPro" id="IPR050536">
    <property type="entry name" value="DtxR_MntR_Metal-Reg"/>
</dbReference>
<dbReference type="AlphaFoldDB" id="A0A934PSZ6"/>
<dbReference type="PANTHER" id="PTHR33238">
    <property type="entry name" value="IRON (METAL) DEPENDENT REPRESSOR, DTXR FAMILY"/>
    <property type="match status" value="1"/>
</dbReference>
<dbReference type="InterPro" id="IPR038157">
    <property type="entry name" value="FeoA_core_dom"/>
</dbReference>
<reference evidence="15" key="1">
    <citation type="submission" date="2020-12" db="EMBL/GenBank/DDBJ databases">
        <title>Bacterial novel species Mucilaginibacter sp. SD-g isolated from soil.</title>
        <authorList>
            <person name="Jung H.-Y."/>
        </authorList>
    </citation>
    <scope>NUCLEOTIDE SEQUENCE</scope>
    <source>
        <strain evidence="15">SD-g</strain>
    </source>
</reference>
<dbReference type="EMBL" id="JAEHFW010000002">
    <property type="protein sequence ID" value="MBK0380253.1"/>
    <property type="molecule type" value="Genomic_DNA"/>
</dbReference>
<dbReference type="SMART" id="SM00899">
    <property type="entry name" value="FeoA"/>
    <property type="match status" value="1"/>
</dbReference>
<evidence type="ECO:0000256" key="4">
    <source>
        <dbReference type="ARBA" id="ARBA00022386"/>
    </source>
</evidence>
<keyword evidence="8" id="KW-0238">DNA-binding</keyword>
<dbReference type="PROSITE" id="PS50944">
    <property type="entry name" value="HTH_DTXR"/>
    <property type="match status" value="1"/>
</dbReference>
<evidence type="ECO:0000256" key="5">
    <source>
        <dbReference type="ARBA" id="ARBA00022490"/>
    </source>
</evidence>
<evidence type="ECO:0000256" key="9">
    <source>
        <dbReference type="ARBA" id="ARBA00023159"/>
    </source>
</evidence>
<dbReference type="InterPro" id="IPR036388">
    <property type="entry name" value="WH-like_DNA-bd_sf"/>
</dbReference>
<evidence type="ECO:0000313" key="16">
    <source>
        <dbReference type="Proteomes" id="UP000613193"/>
    </source>
</evidence>
<dbReference type="SMART" id="SM00529">
    <property type="entry name" value="HTH_DTXR"/>
    <property type="match status" value="1"/>
</dbReference>
<dbReference type="InterPro" id="IPR022687">
    <property type="entry name" value="HTH_DTXR"/>
</dbReference>
<evidence type="ECO:0000256" key="1">
    <source>
        <dbReference type="ARBA" id="ARBA00004496"/>
    </source>
</evidence>
<comment type="caution">
    <text evidence="15">The sequence shown here is derived from an EMBL/GenBank/DDBJ whole genome shotgun (WGS) entry which is preliminary data.</text>
</comment>
<gene>
    <name evidence="15" type="ORF">I5M19_13095</name>
</gene>
<keyword evidence="6" id="KW-0678">Repressor</keyword>
<dbReference type="GO" id="GO:0003700">
    <property type="term" value="F:DNA-binding transcription factor activity"/>
    <property type="evidence" value="ECO:0007669"/>
    <property type="project" value="InterPro"/>
</dbReference>
<keyword evidence="10" id="KW-0804">Transcription</keyword>
<proteinExistence type="inferred from homology"/>
<dbReference type="RefSeq" id="WP_200066780.1">
    <property type="nucleotide sequence ID" value="NZ_JAEHFW010000002.1"/>
</dbReference>
<dbReference type="InterPro" id="IPR007167">
    <property type="entry name" value="Fe-transptr_FeoA-like"/>
</dbReference>
<name>A0A934PSZ6_9SPHI</name>
<dbReference type="InterPro" id="IPR001367">
    <property type="entry name" value="Fe_dep_repressor"/>
</dbReference>
<dbReference type="Pfam" id="PF01325">
    <property type="entry name" value="Fe_dep_repress"/>
    <property type="match status" value="1"/>
</dbReference>
<dbReference type="Gene3D" id="1.10.60.10">
    <property type="entry name" value="Iron dependent repressor, metal binding and dimerisation domain"/>
    <property type="match status" value="1"/>
</dbReference>
<evidence type="ECO:0000259" key="14">
    <source>
        <dbReference type="PROSITE" id="PS50944"/>
    </source>
</evidence>
<organism evidence="15 16">
    <name type="scientific">Mucilaginibacter segetis</name>
    <dbReference type="NCBI Taxonomy" id="2793071"/>
    <lineage>
        <taxon>Bacteria</taxon>
        <taxon>Pseudomonadati</taxon>
        <taxon>Bacteroidota</taxon>
        <taxon>Sphingobacteriia</taxon>
        <taxon>Sphingobacteriales</taxon>
        <taxon>Sphingobacteriaceae</taxon>
        <taxon>Mucilaginibacter</taxon>
    </lineage>
</organism>
<comment type="similarity">
    <text evidence="2">Belongs to the DtxR/MntR family.</text>
</comment>
<dbReference type="PANTHER" id="PTHR33238:SF11">
    <property type="entry name" value="TRANSCRIPTIONAL REGULATOR MNTR"/>
    <property type="match status" value="1"/>
</dbReference>
<evidence type="ECO:0000256" key="7">
    <source>
        <dbReference type="ARBA" id="ARBA00023015"/>
    </source>
</evidence>
<dbReference type="Pfam" id="PF04023">
    <property type="entry name" value="FeoA"/>
    <property type="match status" value="1"/>
</dbReference>
<sequence>MIHTLSEENYLKCIYRLYLDKVRKITPTAIADMLGNNPASVVDMIRKLSDKTLITYDKKKGVELTVIGLKDAALIVRRHRLWEVFLLEKLGYDWDEIHDIAEELEHIKDSTLADRLDKFLGFPEYDPHGDPIPQANGKMAKPYSLTLAELKPSTICRVAAVRDTNSDFLQYLLKLDIGIGTPIKLVEIITFDNSLVISINGKENTTVSQKFGQNILVDDSFSEDA</sequence>
<dbReference type="Proteomes" id="UP000613193">
    <property type="component" value="Unassembled WGS sequence"/>
</dbReference>
<evidence type="ECO:0000256" key="13">
    <source>
        <dbReference type="ARBA" id="ARBA00032593"/>
    </source>
</evidence>
<evidence type="ECO:0000256" key="12">
    <source>
        <dbReference type="ARBA" id="ARBA00025185"/>
    </source>
</evidence>
<evidence type="ECO:0000256" key="8">
    <source>
        <dbReference type="ARBA" id="ARBA00023125"/>
    </source>
</evidence>
<dbReference type="Pfam" id="PF02742">
    <property type="entry name" value="Fe_dep_repr_C"/>
    <property type="match status" value="1"/>
</dbReference>
<dbReference type="InterPro" id="IPR036390">
    <property type="entry name" value="WH_DNA-bd_sf"/>
</dbReference>
<dbReference type="SUPFAM" id="SSF46785">
    <property type="entry name" value="Winged helix' DNA-binding domain"/>
    <property type="match status" value="1"/>
</dbReference>
<feature type="domain" description="HTH dtxR-type" evidence="14">
    <location>
        <begin position="1"/>
        <end position="65"/>
    </location>
</feature>
<keyword evidence="5" id="KW-0963">Cytoplasm</keyword>
<dbReference type="GO" id="GO:0005737">
    <property type="term" value="C:cytoplasm"/>
    <property type="evidence" value="ECO:0007669"/>
    <property type="project" value="UniProtKB-SubCell"/>
</dbReference>
<dbReference type="GO" id="GO:0046914">
    <property type="term" value="F:transition metal ion binding"/>
    <property type="evidence" value="ECO:0007669"/>
    <property type="project" value="InterPro"/>
</dbReference>
<evidence type="ECO:0000256" key="2">
    <source>
        <dbReference type="ARBA" id="ARBA00007871"/>
    </source>
</evidence>
<keyword evidence="16" id="KW-1185">Reference proteome</keyword>
<dbReference type="Gene3D" id="2.30.30.90">
    <property type="match status" value="1"/>
</dbReference>
<dbReference type="InterPro" id="IPR022689">
    <property type="entry name" value="Iron_dep_repressor"/>
</dbReference>
<dbReference type="Gene3D" id="1.10.10.10">
    <property type="entry name" value="Winged helix-like DNA-binding domain superfamily/Winged helix DNA-binding domain"/>
    <property type="match status" value="1"/>
</dbReference>
<evidence type="ECO:0000256" key="10">
    <source>
        <dbReference type="ARBA" id="ARBA00023163"/>
    </source>
</evidence>
<comment type="subunit">
    <text evidence="3">Homodimer.</text>
</comment>
<dbReference type="GO" id="GO:0046983">
    <property type="term" value="F:protein dimerization activity"/>
    <property type="evidence" value="ECO:0007669"/>
    <property type="project" value="InterPro"/>
</dbReference>
<keyword evidence="9" id="KW-0010">Activator</keyword>
<protein>
    <recommendedName>
        <fullName evidence="4">Transcriptional regulator MntR</fullName>
    </recommendedName>
    <alternativeName>
        <fullName evidence="13">Manganese transport regulator</fullName>
    </alternativeName>
</protein>
<dbReference type="GO" id="GO:0003677">
    <property type="term" value="F:DNA binding"/>
    <property type="evidence" value="ECO:0007669"/>
    <property type="project" value="UniProtKB-KW"/>
</dbReference>
<keyword evidence="7" id="KW-0805">Transcription regulation</keyword>
<dbReference type="InterPro" id="IPR036421">
    <property type="entry name" value="Fe_dep_repressor_sf"/>
</dbReference>
<keyword evidence="11" id="KW-0464">Manganese</keyword>
<evidence type="ECO:0000256" key="3">
    <source>
        <dbReference type="ARBA" id="ARBA00011738"/>
    </source>
</evidence>
<accession>A0A934PSZ6</accession>
<comment type="subcellular location">
    <subcellularLocation>
        <location evidence="1">Cytoplasm</location>
    </subcellularLocation>
</comment>
<dbReference type="SUPFAM" id="SSF47979">
    <property type="entry name" value="Iron-dependent repressor protein, dimerization domain"/>
    <property type="match status" value="1"/>
</dbReference>
<evidence type="ECO:0000256" key="6">
    <source>
        <dbReference type="ARBA" id="ARBA00022491"/>
    </source>
</evidence>
<evidence type="ECO:0000313" key="15">
    <source>
        <dbReference type="EMBL" id="MBK0380253.1"/>
    </source>
</evidence>